<accession>A0A382R847</accession>
<gene>
    <name evidence="1" type="ORF">METZ01_LOCUS346748</name>
</gene>
<name>A0A382R847_9ZZZZ</name>
<proteinExistence type="predicted"/>
<sequence length="30" mass="3311">MTNSISDPNSSHADIDSFLDSIWMEQGLAK</sequence>
<reference evidence="1" key="1">
    <citation type="submission" date="2018-05" db="EMBL/GenBank/DDBJ databases">
        <authorList>
            <person name="Lanie J.A."/>
            <person name="Ng W.-L."/>
            <person name="Kazmierczak K.M."/>
            <person name="Andrzejewski T.M."/>
            <person name="Davidsen T.M."/>
            <person name="Wayne K.J."/>
            <person name="Tettelin H."/>
            <person name="Glass J.I."/>
            <person name="Rusch D."/>
            <person name="Podicherti R."/>
            <person name="Tsui H.-C.T."/>
            <person name="Winkler M.E."/>
        </authorList>
    </citation>
    <scope>NUCLEOTIDE SEQUENCE</scope>
</reference>
<dbReference type="AlphaFoldDB" id="A0A382R847"/>
<organism evidence="1">
    <name type="scientific">marine metagenome</name>
    <dbReference type="NCBI Taxonomy" id="408172"/>
    <lineage>
        <taxon>unclassified sequences</taxon>
        <taxon>metagenomes</taxon>
        <taxon>ecological metagenomes</taxon>
    </lineage>
</organism>
<feature type="non-terminal residue" evidence="1">
    <location>
        <position position="30"/>
    </location>
</feature>
<evidence type="ECO:0000313" key="1">
    <source>
        <dbReference type="EMBL" id="SVC93894.1"/>
    </source>
</evidence>
<protein>
    <submittedName>
        <fullName evidence="1">Uncharacterized protein</fullName>
    </submittedName>
</protein>
<dbReference type="EMBL" id="UINC01119803">
    <property type="protein sequence ID" value="SVC93894.1"/>
    <property type="molecule type" value="Genomic_DNA"/>
</dbReference>